<accession>A0ABT3V8Y2</accession>
<evidence type="ECO:0000313" key="3">
    <source>
        <dbReference type="Proteomes" id="UP001165590"/>
    </source>
</evidence>
<sequence length="377" mass="39749">MAGIQGARRDEGGKVPVNTPRRTPLTVGTVVLALTLSTFVLGTPAGATETPSNAGNTKTDQKGGGNGKGIYAAASVQYSGAVTKSGGAGNVASADVNWTPPSCWYAPYMGAKDFKKKMSGDIDKWQNDPAITGTAGSAIGEMQRHYEDDYGWTDTPGYKDYNVDKDGEGMFWAGVENPNEPDYLKRTSCSELPFWVDNGEAPPARYEQAITPEMLAALAYQHMELPGTKVTLAPKAITKVNLPTWAWLDEAVFEEVQATAAINVPGFAITATTTAKPKSLTLSPGTADATTIPANGGCPIVDGKIGEPYAKGKAKQTPPCGITYHRSSNGETIPLKAALTWEISWTGTGQAGAQGMPDGTIEAVQNITVEEIQSVNR</sequence>
<evidence type="ECO:0000313" key="2">
    <source>
        <dbReference type="EMBL" id="MCX4236001.1"/>
    </source>
</evidence>
<feature type="region of interest" description="Disordered" evidence="1">
    <location>
        <begin position="44"/>
        <end position="65"/>
    </location>
</feature>
<organism evidence="2 3">
    <name type="scientific">Streptomyces ortus</name>
    <dbReference type="NCBI Taxonomy" id="2867268"/>
    <lineage>
        <taxon>Bacteria</taxon>
        <taxon>Bacillati</taxon>
        <taxon>Actinomycetota</taxon>
        <taxon>Actinomycetes</taxon>
        <taxon>Kitasatosporales</taxon>
        <taxon>Streptomycetaceae</taxon>
        <taxon>Streptomyces</taxon>
    </lineage>
</organism>
<feature type="compositionally biased region" description="Polar residues" evidence="1">
    <location>
        <begin position="49"/>
        <end position="58"/>
    </location>
</feature>
<name>A0ABT3V8Y2_9ACTN</name>
<dbReference type="Proteomes" id="UP001165590">
    <property type="component" value="Unassembled WGS sequence"/>
</dbReference>
<evidence type="ECO:0000256" key="1">
    <source>
        <dbReference type="SAM" id="MobiDB-lite"/>
    </source>
</evidence>
<comment type="caution">
    <text evidence="2">The sequence shown here is derived from an EMBL/GenBank/DDBJ whole genome shotgun (WGS) entry which is preliminary data.</text>
</comment>
<evidence type="ECO:0008006" key="4">
    <source>
        <dbReference type="Google" id="ProtNLM"/>
    </source>
</evidence>
<gene>
    <name evidence="2" type="ORF">K3769_25165</name>
</gene>
<reference evidence="2" key="1">
    <citation type="journal article" date="2022" name="bioRxiv">
        <title>Discovery and biosynthetic assessment of Streptomyces ortus sp nov. isolated from a deep-sea sponge.</title>
        <authorList>
            <person name="Williams S.E."/>
        </authorList>
    </citation>
    <scope>NUCLEOTIDE SEQUENCE</scope>
    <source>
        <strain evidence="2">A15ISP2-DRY2</strain>
    </source>
</reference>
<feature type="region of interest" description="Disordered" evidence="1">
    <location>
        <begin position="1"/>
        <end position="22"/>
    </location>
</feature>
<proteinExistence type="predicted"/>
<protein>
    <recommendedName>
        <fullName evidence="4">Secreted protein</fullName>
    </recommendedName>
</protein>
<dbReference type="EMBL" id="JAIFZO010000002">
    <property type="protein sequence ID" value="MCX4236001.1"/>
    <property type="molecule type" value="Genomic_DNA"/>
</dbReference>
<keyword evidence="3" id="KW-1185">Reference proteome</keyword>